<protein>
    <recommendedName>
        <fullName evidence="6">Major facilitator superfamily (MFS) profile domain-containing protein</fullName>
    </recommendedName>
</protein>
<reference evidence="7 8" key="1">
    <citation type="journal article" date="2022" name="Allergy">
        <title>Genome assembly and annotation of Periplaneta americana reveal a comprehensive cockroach allergen profile.</title>
        <authorList>
            <person name="Wang L."/>
            <person name="Xiong Q."/>
            <person name="Saelim N."/>
            <person name="Wang L."/>
            <person name="Nong W."/>
            <person name="Wan A.T."/>
            <person name="Shi M."/>
            <person name="Liu X."/>
            <person name="Cao Q."/>
            <person name="Hui J.H.L."/>
            <person name="Sookrung N."/>
            <person name="Leung T.F."/>
            <person name="Tungtrongchitr A."/>
            <person name="Tsui S.K.W."/>
        </authorList>
    </citation>
    <scope>NUCLEOTIDE SEQUENCE [LARGE SCALE GENOMIC DNA]</scope>
    <source>
        <strain evidence="7">PWHHKU_190912</strain>
    </source>
</reference>
<dbReference type="PROSITE" id="PS50850">
    <property type="entry name" value="MFS"/>
    <property type="match status" value="1"/>
</dbReference>
<proteinExistence type="predicted"/>
<feature type="transmembrane region" description="Helical" evidence="5">
    <location>
        <begin position="196"/>
        <end position="219"/>
    </location>
</feature>
<dbReference type="SUPFAM" id="SSF103473">
    <property type="entry name" value="MFS general substrate transporter"/>
    <property type="match status" value="1"/>
</dbReference>
<evidence type="ECO:0000256" key="4">
    <source>
        <dbReference type="ARBA" id="ARBA00023136"/>
    </source>
</evidence>
<comment type="subcellular location">
    <subcellularLocation>
        <location evidence="1">Membrane</location>
        <topology evidence="1">Multi-pass membrane protein</topology>
    </subcellularLocation>
</comment>
<dbReference type="Gene3D" id="1.20.1250.20">
    <property type="entry name" value="MFS general substrate transporter like domains"/>
    <property type="match status" value="1"/>
</dbReference>
<dbReference type="InterPro" id="IPR020846">
    <property type="entry name" value="MFS_dom"/>
</dbReference>
<evidence type="ECO:0000256" key="3">
    <source>
        <dbReference type="ARBA" id="ARBA00022989"/>
    </source>
</evidence>
<feature type="domain" description="Major facilitator superfamily (MFS) profile" evidence="6">
    <location>
        <begin position="1"/>
        <end position="381"/>
    </location>
</feature>
<gene>
    <name evidence="7" type="ORF">ANN_08419</name>
</gene>
<feature type="transmembrane region" description="Helical" evidence="5">
    <location>
        <begin position="290"/>
        <end position="313"/>
    </location>
</feature>
<feature type="transmembrane region" description="Helical" evidence="5">
    <location>
        <begin position="265"/>
        <end position="284"/>
    </location>
</feature>
<evidence type="ECO:0000256" key="2">
    <source>
        <dbReference type="ARBA" id="ARBA00022692"/>
    </source>
</evidence>
<evidence type="ECO:0000313" key="7">
    <source>
        <dbReference type="EMBL" id="KAJ4440280.1"/>
    </source>
</evidence>
<dbReference type="InterPro" id="IPR005828">
    <property type="entry name" value="MFS_sugar_transport-like"/>
</dbReference>
<dbReference type="InterPro" id="IPR036259">
    <property type="entry name" value="MFS_trans_sf"/>
</dbReference>
<feature type="transmembrane region" description="Helical" evidence="5">
    <location>
        <begin position="239"/>
        <end position="258"/>
    </location>
</feature>
<feature type="transmembrane region" description="Helical" evidence="5">
    <location>
        <begin position="104"/>
        <end position="125"/>
    </location>
</feature>
<accession>A0ABQ8T3L4</accession>
<keyword evidence="2 5" id="KW-0812">Transmembrane</keyword>
<keyword evidence="8" id="KW-1185">Reference proteome</keyword>
<evidence type="ECO:0000256" key="5">
    <source>
        <dbReference type="SAM" id="Phobius"/>
    </source>
</evidence>
<feature type="transmembrane region" description="Helical" evidence="5">
    <location>
        <begin position="325"/>
        <end position="346"/>
    </location>
</feature>
<evidence type="ECO:0000313" key="8">
    <source>
        <dbReference type="Proteomes" id="UP001148838"/>
    </source>
</evidence>
<organism evidence="7 8">
    <name type="scientific">Periplaneta americana</name>
    <name type="common">American cockroach</name>
    <name type="synonym">Blatta americana</name>
    <dbReference type="NCBI Taxonomy" id="6978"/>
    <lineage>
        <taxon>Eukaryota</taxon>
        <taxon>Metazoa</taxon>
        <taxon>Ecdysozoa</taxon>
        <taxon>Arthropoda</taxon>
        <taxon>Hexapoda</taxon>
        <taxon>Insecta</taxon>
        <taxon>Pterygota</taxon>
        <taxon>Neoptera</taxon>
        <taxon>Polyneoptera</taxon>
        <taxon>Dictyoptera</taxon>
        <taxon>Blattodea</taxon>
        <taxon>Blattoidea</taxon>
        <taxon>Blattidae</taxon>
        <taxon>Blattinae</taxon>
        <taxon>Periplaneta</taxon>
    </lineage>
</organism>
<keyword evidence="3 5" id="KW-1133">Transmembrane helix</keyword>
<dbReference type="EMBL" id="JAJSOF020000017">
    <property type="protein sequence ID" value="KAJ4440280.1"/>
    <property type="molecule type" value="Genomic_DNA"/>
</dbReference>
<dbReference type="Pfam" id="PF00083">
    <property type="entry name" value="Sugar_tr"/>
    <property type="match status" value="1"/>
</dbReference>
<dbReference type="Proteomes" id="UP001148838">
    <property type="component" value="Unassembled WGS sequence"/>
</dbReference>
<dbReference type="PANTHER" id="PTHR48021">
    <property type="match status" value="1"/>
</dbReference>
<keyword evidence="4 5" id="KW-0472">Membrane</keyword>
<evidence type="ECO:0000256" key="1">
    <source>
        <dbReference type="ARBA" id="ARBA00004141"/>
    </source>
</evidence>
<sequence length="420" mass="46535">MGTTIGCLSSGIILDTWGRRLSAQISFLIICIGLALMSVASSHHLIYVGRTLGGFGKGVSAPGICFHLEEMADPKLRGALSACLILAYTIGIMLVSLLGTHMGWRIVAGLGAGASFLSVVFYSLLRESPVWLVRKNRINEADEVYNWLWGSTHQTQAERDLQELVNRTNEDNNSIPISSFKWNCKQYLRPEVLKPFLIAHIFNIIQVVCGTNLFIFYSMDIVSGLKTDGSFDVNWTTNLTTIVRVVFMAISCVMLMWMGRRSMSISSGLGSGVSATVLGALVHIQNVPEWLMIVCVLLYVAFNTYGFFVLPAIMVGEILPSKVRCVLGAFIFTMNEVAMFAATKIFPSVHNAIGTAGLFWLFGVFSLFCCLFVYLSLPETKGRSLVQIERYFMMPNNLWLTRNKVENEEVLAMSPVAQKV</sequence>
<feature type="transmembrane region" description="Helical" evidence="5">
    <location>
        <begin position="78"/>
        <end position="98"/>
    </location>
</feature>
<evidence type="ECO:0000259" key="6">
    <source>
        <dbReference type="PROSITE" id="PS50850"/>
    </source>
</evidence>
<name>A0ABQ8T3L4_PERAM</name>
<dbReference type="InterPro" id="IPR050549">
    <property type="entry name" value="MFS_Trehalose_Transporter"/>
</dbReference>
<feature type="transmembrane region" description="Helical" evidence="5">
    <location>
        <begin position="358"/>
        <end position="377"/>
    </location>
</feature>
<feature type="transmembrane region" description="Helical" evidence="5">
    <location>
        <begin position="25"/>
        <end position="47"/>
    </location>
</feature>
<comment type="caution">
    <text evidence="7">The sequence shown here is derived from an EMBL/GenBank/DDBJ whole genome shotgun (WGS) entry which is preliminary data.</text>
</comment>
<dbReference type="PANTHER" id="PTHR48021:SF7">
    <property type="entry name" value="RH09188P"/>
    <property type="match status" value="1"/>
</dbReference>